<comment type="cofactor">
    <cofactor evidence="6">
        <name>Mg(2+)</name>
        <dbReference type="ChEBI" id="CHEBI:18420"/>
    </cofactor>
    <cofactor evidence="6">
        <name>Mn(2+)</name>
        <dbReference type="ChEBI" id="CHEBI:29035"/>
    </cofactor>
</comment>
<dbReference type="InterPro" id="IPR012001">
    <property type="entry name" value="Thiamin_PyroP_enz_TPP-bd_dom"/>
</dbReference>
<dbReference type="UniPathway" id="UPA01057">
    <property type="reaction ID" value="UER00164"/>
</dbReference>
<evidence type="ECO:0000313" key="9">
    <source>
        <dbReference type="EMBL" id="PZE16850.1"/>
    </source>
</evidence>
<dbReference type="HAMAP" id="MF_01659">
    <property type="entry name" value="MenD"/>
    <property type="match status" value="1"/>
</dbReference>
<dbReference type="NCBIfam" id="TIGR00173">
    <property type="entry name" value="menD"/>
    <property type="match status" value="1"/>
</dbReference>
<dbReference type="OrthoDB" id="9791859at2"/>
<dbReference type="GO" id="GO:0030976">
    <property type="term" value="F:thiamine pyrophosphate binding"/>
    <property type="evidence" value="ECO:0007669"/>
    <property type="project" value="UniProtKB-UniRule"/>
</dbReference>
<evidence type="ECO:0000259" key="7">
    <source>
        <dbReference type="Pfam" id="PF02775"/>
    </source>
</evidence>
<feature type="domain" description="Thiamine pyrophosphate enzyme TPP-binding" evidence="7">
    <location>
        <begin position="404"/>
        <end position="532"/>
    </location>
</feature>
<evidence type="ECO:0000256" key="3">
    <source>
        <dbReference type="ARBA" id="ARBA00022842"/>
    </source>
</evidence>
<comment type="subunit">
    <text evidence="6">Homodimer.</text>
</comment>
<dbReference type="InterPro" id="IPR011766">
    <property type="entry name" value="TPP_enzyme_TPP-bd"/>
</dbReference>
<name>A0A2W1MZY9_9FLAO</name>
<comment type="similarity">
    <text evidence="6">Belongs to the TPP enzyme family. MenD subfamily.</text>
</comment>
<accession>A0A2W1MZY9</accession>
<sequence length="567" mass="63164">METTNIESVAYLVAILTKNDISEVIVSPGSRNAPITIALARQSDINIHLIHDERVAAFVAIGMADELKKPVAIVCTSGSAALNYAPAVAEAYYRLVPLLVITADRPAFLIDQGDGQCIRQNGIYHNFIKAEFKLPEQASTVKEMEEVIATVEEAIQSVSSIPRGPVHLNVPLYEPLYNVAEFNPGQAIKKVNVPKPLPNVKESKINELGEIWRQTKRKLIIIGQLNEGQDLKPIIDQIAEQRSVAILVENTSNLQNFQRYCHNIDRTLAMISEAEIENFEPELILQIGGAIVSKKIKVFLRKAKVKHNWRLGYRLIQEDTFLSKTATLQISPITFLKVLSNQEDTTNSNFANLWKTKDLLSIEKHQDFILNAPYSDLAVFDLLLDTLPDDSALQMGNSSVIRYCQLFNPVQGLKYYGNRGVSGIDGSTSTAVGMAIANPNQLVVLITGDISFFYDSNGLWVSDLPGNLRIFLINNNGGGIFNILPGSRGANENKLFVAPHQANAKGICEAYQVDYKKVYTLKEVEENMFDFYQIEKNARPKLMEVYTGEANNHVVLSDYFKMLSSKN</sequence>
<evidence type="ECO:0000256" key="1">
    <source>
        <dbReference type="ARBA" id="ARBA00022679"/>
    </source>
</evidence>
<evidence type="ECO:0000256" key="2">
    <source>
        <dbReference type="ARBA" id="ARBA00022723"/>
    </source>
</evidence>
<evidence type="ECO:0000313" key="10">
    <source>
        <dbReference type="Proteomes" id="UP000249248"/>
    </source>
</evidence>
<dbReference type="Gene3D" id="3.40.50.1220">
    <property type="entry name" value="TPP-binding domain"/>
    <property type="match status" value="1"/>
</dbReference>
<evidence type="ECO:0000256" key="4">
    <source>
        <dbReference type="ARBA" id="ARBA00023052"/>
    </source>
</evidence>
<keyword evidence="3 6" id="KW-0460">Magnesium</keyword>
<dbReference type="Pfam" id="PF02775">
    <property type="entry name" value="TPP_enzyme_C"/>
    <property type="match status" value="1"/>
</dbReference>
<keyword evidence="6" id="KW-0474">Menaquinone biosynthesis</keyword>
<comment type="pathway">
    <text evidence="6">Quinol/quinone metabolism; 1,4-dihydroxy-2-naphthoate biosynthesis; 1,4-dihydroxy-2-naphthoate from chorismate: step 2/7.</text>
</comment>
<comment type="pathway">
    <text evidence="6">Quinol/quinone metabolism; menaquinone biosynthesis.</text>
</comment>
<dbReference type="PIRSF" id="PIRSF004983">
    <property type="entry name" value="MenD"/>
    <property type="match status" value="1"/>
</dbReference>
<dbReference type="UniPathway" id="UPA00079"/>
<dbReference type="InterPro" id="IPR029061">
    <property type="entry name" value="THDP-binding"/>
</dbReference>
<feature type="domain" description="Thiamine pyrophosphate enzyme N-terminal TPP-binding" evidence="8">
    <location>
        <begin position="10"/>
        <end position="116"/>
    </location>
</feature>
<reference evidence="9 10" key="1">
    <citation type="submission" date="2018-06" db="EMBL/GenBank/DDBJ databases">
        <title>The draft genome sequence of Crocinitomix sp. SM1701.</title>
        <authorList>
            <person name="Zhang X."/>
        </authorList>
    </citation>
    <scope>NUCLEOTIDE SEQUENCE [LARGE SCALE GENOMIC DNA]</scope>
    <source>
        <strain evidence="9 10">SM1701</strain>
    </source>
</reference>
<keyword evidence="10" id="KW-1185">Reference proteome</keyword>
<dbReference type="GO" id="GO:0030145">
    <property type="term" value="F:manganese ion binding"/>
    <property type="evidence" value="ECO:0007669"/>
    <property type="project" value="UniProtKB-UniRule"/>
</dbReference>
<dbReference type="RefSeq" id="WP_111063459.1">
    <property type="nucleotide sequence ID" value="NZ_JBHUCU010000007.1"/>
</dbReference>
<dbReference type="AlphaFoldDB" id="A0A2W1MZY9"/>
<comment type="catalytic activity">
    <reaction evidence="6">
        <text>isochorismate + 2-oxoglutarate + H(+) = 5-enolpyruvoyl-6-hydroxy-2-succinyl-cyclohex-3-ene-1-carboxylate + CO2</text>
        <dbReference type="Rhea" id="RHEA:25593"/>
        <dbReference type="ChEBI" id="CHEBI:15378"/>
        <dbReference type="ChEBI" id="CHEBI:16526"/>
        <dbReference type="ChEBI" id="CHEBI:16810"/>
        <dbReference type="ChEBI" id="CHEBI:29780"/>
        <dbReference type="ChEBI" id="CHEBI:58818"/>
        <dbReference type="EC" id="2.2.1.9"/>
    </reaction>
</comment>
<dbReference type="GO" id="GO:0009234">
    <property type="term" value="P:menaquinone biosynthetic process"/>
    <property type="evidence" value="ECO:0007669"/>
    <property type="project" value="UniProtKB-UniRule"/>
</dbReference>
<dbReference type="Gene3D" id="3.40.50.970">
    <property type="match status" value="2"/>
</dbReference>
<keyword evidence="1 6" id="KW-0808">Transferase</keyword>
<dbReference type="GO" id="GO:0070204">
    <property type="term" value="F:2-succinyl-5-enolpyruvyl-6-hydroxy-3-cyclohexene-1-carboxylic-acid synthase activity"/>
    <property type="evidence" value="ECO:0007669"/>
    <property type="project" value="UniProtKB-UniRule"/>
</dbReference>
<evidence type="ECO:0000259" key="8">
    <source>
        <dbReference type="Pfam" id="PF02776"/>
    </source>
</evidence>
<keyword evidence="2 6" id="KW-0479">Metal-binding</keyword>
<dbReference type="EMBL" id="QKSB01000006">
    <property type="protein sequence ID" value="PZE16850.1"/>
    <property type="molecule type" value="Genomic_DNA"/>
</dbReference>
<dbReference type="EC" id="2.2.1.9" evidence="6"/>
<evidence type="ECO:0000256" key="5">
    <source>
        <dbReference type="ARBA" id="ARBA00023211"/>
    </source>
</evidence>
<dbReference type="CDD" id="cd02009">
    <property type="entry name" value="TPP_SHCHC_synthase"/>
    <property type="match status" value="1"/>
</dbReference>
<dbReference type="InterPro" id="IPR004433">
    <property type="entry name" value="MenaQ_synth_MenD"/>
</dbReference>
<dbReference type="GO" id="GO:0000287">
    <property type="term" value="F:magnesium ion binding"/>
    <property type="evidence" value="ECO:0007669"/>
    <property type="project" value="UniProtKB-UniRule"/>
</dbReference>
<dbReference type="CDD" id="cd07037">
    <property type="entry name" value="TPP_PYR_MenD"/>
    <property type="match status" value="1"/>
</dbReference>
<keyword evidence="4 6" id="KW-0786">Thiamine pyrophosphate</keyword>
<organism evidence="9 10">
    <name type="scientific">Putridiphycobacter roseus</name>
    <dbReference type="NCBI Taxonomy" id="2219161"/>
    <lineage>
        <taxon>Bacteria</taxon>
        <taxon>Pseudomonadati</taxon>
        <taxon>Bacteroidota</taxon>
        <taxon>Flavobacteriia</taxon>
        <taxon>Flavobacteriales</taxon>
        <taxon>Crocinitomicaceae</taxon>
        <taxon>Putridiphycobacter</taxon>
    </lineage>
</organism>
<dbReference type="PANTHER" id="PTHR42916">
    <property type="entry name" value="2-SUCCINYL-5-ENOLPYRUVYL-6-HYDROXY-3-CYCLOHEXENE-1-CARBOXYLATE SYNTHASE"/>
    <property type="match status" value="1"/>
</dbReference>
<comment type="caution">
    <text evidence="9">The sequence shown here is derived from an EMBL/GenBank/DDBJ whole genome shotgun (WGS) entry which is preliminary data.</text>
</comment>
<comment type="function">
    <text evidence="6">Catalyzes the thiamine diphosphate-dependent decarboxylation of 2-oxoglutarate and the subsequent addition of the resulting succinic semialdehyde-thiamine pyrophosphate anion to isochorismate to yield 2-succinyl-5-enolpyruvyl-6-hydroxy-3-cyclohexene-1-carboxylate (SEPHCHC).</text>
</comment>
<keyword evidence="5 6" id="KW-0464">Manganese</keyword>
<dbReference type="Pfam" id="PF02776">
    <property type="entry name" value="TPP_enzyme_N"/>
    <property type="match status" value="1"/>
</dbReference>
<gene>
    <name evidence="6 9" type="primary">menD</name>
    <name evidence="9" type="ORF">DNU06_11375</name>
</gene>
<dbReference type="PANTHER" id="PTHR42916:SF1">
    <property type="entry name" value="PROTEIN PHYLLO, CHLOROPLASTIC"/>
    <property type="match status" value="1"/>
</dbReference>
<protein>
    <recommendedName>
        <fullName evidence="6">2-succinyl-5-enolpyruvyl-6-hydroxy-3-cyclohexene-1-carboxylate synthase</fullName>
        <shortName evidence="6">SEPHCHC synthase</shortName>
        <ecNumber evidence="6">2.2.1.9</ecNumber>
    </recommendedName>
    <alternativeName>
        <fullName evidence="6">Menaquinone biosynthesis protein MenD</fullName>
    </alternativeName>
</protein>
<evidence type="ECO:0000256" key="6">
    <source>
        <dbReference type="HAMAP-Rule" id="MF_01659"/>
    </source>
</evidence>
<dbReference type="SUPFAM" id="SSF52518">
    <property type="entry name" value="Thiamin diphosphate-binding fold (THDP-binding)"/>
    <property type="match status" value="2"/>
</dbReference>
<proteinExistence type="inferred from homology"/>
<dbReference type="Proteomes" id="UP000249248">
    <property type="component" value="Unassembled WGS sequence"/>
</dbReference>
<comment type="cofactor">
    <cofactor evidence="6">
        <name>thiamine diphosphate</name>
        <dbReference type="ChEBI" id="CHEBI:58937"/>
    </cofactor>
    <text evidence="6">Binds 1 thiamine pyrophosphate per subunit.</text>
</comment>